<dbReference type="PANTHER" id="PTHR35186">
    <property type="entry name" value="ANK_REP_REGION DOMAIN-CONTAINING PROTEIN"/>
    <property type="match status" value="1"/>
</dbReference>
<feature type="chain" id="PRO_5013176947" description="DUF7580 domain-containing protein" evidence="1">
    <location>
        <begin position="19"/>
        <end position="557"/>
    </location>
</feature>
<comment type="caution">
    <text evidence="3">The sequence shown here is derived from an EMBL/GenBank/DDBJ whole genome shotgun (WGS) entry which is preliminary data.</text>
</comment>
<dbReference type="EMBL" id="FCQH01000006">
    <property type="protein sequence ID" value="CVK94089.1"/>
    <property type="molecule type" value="Genomic_DNA"/>
</dbReference>
<evidence type="ECO:0000313" key="4">
    <source>
        <dbReference type="Proteomes" id="UP000184255"/>
    </source>
</evidence>
<feature type="signal peptide" evidence="1">
    <location>
        <begin position="1"/>
        <end position="18"/>
    </location>
</feature>
<dbReference type="InterPro" id="IPR056002">
    <property type="entry name" value="DUF7580"/>
</dbReference>
<gene>
    <name evidence="3" type="ORF">FMAN_03334</name>
</gene>
<sequence length="557" mass="63222">MAEVAGLILGVIPLVISALKYRNELSEHTLAFFRWQKAKSLMIRQLSLCLVDFEMNMRLLLKDTAKPQAQLQMIENPRHIMWNDGRFLQTLEQKLGKAYTLLISMLREIETIIISIASSLDMAVAGEDVKKGLGVFLQEGLTLSQNACSGKTVQLQQRAKFAWKRQQIKTEIKELAECNARLHRILTASNQLTETLQAVETGGKVEVGFVGSLEDISRNASRVHDTPSSSWCALGDCNHQAAIMLEERLSRKSITHRSGATRPYGNAGHFSVSLWRDTVATWLNAEFRLDPDGMYQPGRKSRNRRVRFQPSHVPVDGPSSQEVTDICTFIRQTAHSELSFLIDSHNVLHRLDRPDNPHRHLLETGVSLYDLLPELRKQSFALSDFYRLAITLASSVLQLRDTCWLHRSWNKQNIMFFRPGSDGETSADVRYPYLTMNYETALPPRYQQTEHHIMLGLAIMLMEIKTGTPIECHRHPDDLGSDGTLNASSNYLTASRWLGQLTDRGRLSWRYGDAVRYCIKFYDDYCASLEDAETQKQFKEAVIGGLEIEMQAIVHGV</sequence>
<evidence type="ECO:0000256" key="1">
    <source>
        <dbReference type="SAM" id="SignalP"/>
    </source>
</evidence>
<evidence type="ECO:0000313" key="3">
    <source>
        <dbReference type="EMBL" id="CVK94089.1"/>
    </source>
</evidence>
<name>A0A1L7T834_FUSMA</name>
<evidence type="ECO:0000259" key="2">
    <source>
        <dbReference type="Pfam" id="PF24476"/>
    </source>
</evidence>
<dbReference type="PANTHER" id="PTHR35186:SF4">
    <property type="entry name" value="PRION-INHIBITION AND PROPAGATION HELO DOMAIN-CONTAINING PROTEIN"/>
    <property type="match status" value="1"/>
</dbReference>
<dbReference type="RefSeq" id="XP_041682632.1">
    <property type="nucleotide sequence ID" value="XM_041832138.1"/>
</dbReference>
<keyword evidence="4" id="KW-1185">Reference proteome</keyword>
<feature type="domain" description="DUF7580" evidence="2">
    <location>
        <begin position="316"/>
        <end position="537"/>
    </location>
</feature>
<dbReference type="AlphaFoldDB" id="A0A1L7T834"/>
<reference evidence="4" key="1">
    <citation type="journal article" date="2016" name="Genome Biol. Evol.">
        <title>Comparative 'omics' of the Fusarium fujikuroi species complex highlights differences in genetic potential and metabolite synthesis.</title>
        <authorList>
            <person name="Niehaus E.-M."/>
            <person name="Muensterkoetter M."/>
            <person name="Proctor R.H."/>
            <person name="Brown D.W."/>
            <person name="Sharon A."/>
            <person name="Idan Y."/>
            <person name="Oren-Young L."/>
            <person name="Sieber C.M."/>
            <person name="Novak O."/>
            <person name="Pencik A."/>
            <person name="Tarkowska D."/>
            <person name="Hromadova K."/>
            <person name="Freeman S."/>
            <person name="Maymon M."/>
            <person name="Elazar M."/>
            <person name="Youssef S.A."/>
            <person name="El-Shabrawy E.S.M."/>
            <person name="Shalaby A.B.A."/>
            <person name="Houterman P."/>
            <person name="Brock N.L."/>
            <person name="Burkhardt I."/>
            <person name="Tsavkelova E.A."/>
            <person name="Dickschat J.S."/>
            <person name="Galuszka P."/>
            <person name="Gueldener U."/>
            <person name="Tudzynski B."/>
        </authorList>
    </citation>
    <scope>NUCLEOTIDE SEQUENCE [LARGE SCALE GENOMIC DNA]</scope>
    <source>
        <strain evidence="4">MRC7560</strain>
    </source>
</reference>
<dbReference type="Proteomes" id="UP000184255">
    <property type="component" value="Unassembled WGS sequence"/>
</dbReference>
<accession>A0A1L7T834</accession>
<proteinExistence type="predicted"/>
<dbReference type="GeneID" id="65082605"/>
<protein>
    <recommendedName>
        <fullName evidence="2">DUF7580 domain-containing protein</fullName>
    </recommendedName>
</protein>
<dbReference type="Pfam" id="PF24476">
    <property type="entry name" value="DUF7580"/>
    <property type="match status" value="1"/>
</dbReference>
<dbReference type="VEuPathDB" id="FungiDB:FMAN_03334"/>
<keyword evidence="1" id="KW-0732">Signal</keyword>
<organism evidence="3 4">
    <name type="scientific">Fusarium mangiferae</name>
    <name type="common">Mango malformation disease fungus</name>
    <dbReference type="NCBI Taxonomy" id="192010"/>
    <lineage>
        <taxon>Eukaryota</taxon>
        <taxon>Fungi</taxon>
        <taxon>Dikarya</taxon>
        <taxon>Ascomycota</taxon>
        <taxon>Pezizomycotina</taxon>
        <taxon>Sordariomycetes</taxon>
        <taxon>Hypocreomycetidae</taxon>
        <taxon>Hypocreales</taxon>
        <taxon>Nectriaceae</taxon>
        <taxon>Fusarium</taxon>
        <taxon>Fusarium fujikuroi species complex</taxon>
    </lineage>
</organism>